<reference evidence="2 3" key="1">
    <citation type="submission" date="2024-06" db="EMBL/GenBank/DDBJ databases">
        <authorList>
            <person name="Lee S.D."/>
        </authorList>
    </citation>
    <scope>NUCLEOTIDE SEQUENCE [LARGE SCALE GENOMIC DNA]</scope>
    <source>
        <strain evidence="2 3">N1-10</strain>
    </source>
</reference>
<evidence type="ECO:0008006" key="4">
    <source>
        <dbReference type="Google" id="ProtNLM"/>
    </source>
</evidence>
<comment type="caution">
    <text evidence="2">The sequence shown here is derived from an EMBL/GenBank/DDBJ whole genome shotgun (WGS) entry which is preliminary data.</text>
</comment>
<organism evidence="2 3">
    <name type="scientific">Streptacidiphilus jeojiensis</name>
    <dbReference type="NCBI Taxonomy" id="3229225"/>
    <lineage>
        <taxon>Bacteria</taxon>
        <taxon>Bacillati</taxon>
        <taxon>Actinomycetota</taxon>
        <taxon>Actinomycetes</taxon>
        <taxon>Kitasatosporales</taxon>
        <taxon>Streptomycetaceae</taxon>
        <taxon>Streptacidiphilus</taxon>
    </lineage>
</organism>
<protein>
    <recommendedName>
        <fullName evidence="4">PLD phosphodiesterase domain-containing protein</fullName>
    </recommendedName>
</protein>
<dbReference type="RefSeq" id="WP_380561941.1">
    <property type="nucleotide sequence ID" value="NZ_JBEUKS010000001.1"/>
</dbReference>
<evidence type="ECO:0000256" key="1">
    <source>
        <dbReference type="SAM" id="MobiDB-lite"/>
    </source>
</evidence>
<feature type="compositionally biased region" description="Acidic residues" evidence="1">
    <location>
        <begin position="557"/>
        <end position="571"/>
    </location>
</feature>
<feature type="region of interest" description="Disordered" evidence="1">
    <location>
        <begin position="556"/>
        <end position="582"/>
    </location>
</feature>
<accession>A0ABV6XFC0</accession>
<evidence type="ECO:0000313" key="2">
    <source>
        <dbReference type="EMBL" id="MFC1436955.1"/>
    </source>
</evidence>
<dbReference type="EMBL" id="JBEUKS010000001">
    <property type="protein sequence ID" value="MFC1436955.1"/>
    <property type="molecule type" value="Genomic_DNA"/>
</dbReference>
<proteinExistence type="predicted"/>
<dbReference type="Gene3D" id="3.30.870.10">
    <property type="entry name" value="Endonuclease Chain A"/>
    <property type="match status" value="2"/>
</dbReference>
<gene>
    <name evidence="2" type="ORF">ABUW04_01675</name>
</gene>
<keyword evidence="3" id="KW-1185">Reference proteome</keyword>
<dbReference type="Proteomes" id="UP001592581">
    <property type="component" value="Unassembled WGS sequence"/>
</dbReference>
<evidence type="ECO:0000313" key="3">
    <source>
        <dbReference type="Proteomes" id="UP001592581"/>
    </source>
</evidence>
<sequence length="892" mass="95627">MRFASPLSLLHEWDDDEPLLEFLLLGFTVDLPFLERVAIPLARSRGSRVCIVGDAAHGLYDPVDVRMAGRGYLHGLASCHGAFHPKVALLLGERTCTVAVGSGNPTLSGWGGNDELWTVVEARDGTSHAVMADLADWLGELSALASVPGNPGKRRSVDLAPWTAAHLAEVADLLTERHISAPPGSDPDTRLLHNLREGFVDQLPREAVDELHLYAPFIDPAGRALRALVERLRPSSVTLAVQPRWTSYDAETVKSALAGCEDVRIRLLDEHRMRHGKLVQWSRGGRWHSLVGSPNLTRAALCASTVGDGNCELAVLAESDESLLPAEGTVTSVTRLTGSTLRPFTAAAHTLVLLGAKIDSAGLHVSLQRAQGTPVVISTSPDGSPGSWTEVGTVPSGQDVWTLAVSEAPGAAVRATRTLPDGGLVHSLPVFVFSTVHCARRDGAGTGEAPRMSYDYTPETLFADALAARRFESDLRRLRELTERPASQSPAASPDSSSLTVAVNAVDHWDAYLAECRRMLGAPLAGLAFGTSLAGLPQVPSASSWTVSAVSGSTGFEADDMVDDSDGETADDTPAVTSRSAPYVPPNLRAQCRTWARRWVAALDVKDGRPAPSLPVVLVVASLYVQLLAAGAWDEYDESWRNDLGHLVLRLTQTGELDEAEDVRPTETWQRCNATVTVLVALLSQDCSFTGGSPWDLVAGRAWSVAKDAVRRARLDGAEDLLLPPDRPLARFASWSEAEGLIALASDRDPYAEVQKEFADVGWTVERRGDLWEVTGSFGNPVPVAAKVADRLGRLDPGCVLVRARHGGRWTFIAWDSPGLVLLNAPTKVWRAYTVKAPATVASRFSGGAVADIPGRVGQPTPTKAGPPPLLQSMLAQVGLDYPDLIRYLMDE</sequence>
<name>A0ABV6XFC0_9ACTN</name>